<feature type="transmembrane region" description="Helical" evidence="1">
    <location>
        <begin position="36"/>
        <end position="54"/>
    </location>
</feature>
<reference evidence="2 3" key="1">
    <citation type="journal article" date="2014" name="Genome Announc.">
        <title>Draft Genome Sequence of Commensalibacter papalotli MX01, a Symbiont Identified from the Guts of Overwintering Monarch Butterflies.</title>
        <authorList>
            <person name="Servin-Garciduenas L.E."/>
            <person name="Sanchez-Quinto A."/>
            <person name="Martinez-Romero E."/>
        </authorList>
    </citation>
    <scope>NUCLEOTIDE SEQUENCE [LARGE SCALE GENOMIC DNA]</scope>
    <source>
        <strain evidence="3">MX-MONARCH01</strain>
    </source>
</reference>
<dbReference type="Proteomes" id="UP000019250">
    <property type="component" value="Unassembled WGS sequence"/>
</dbReference>
<dbReference type="AlphaFoldDB" id="W7E4S7"/>
<proteinExistence type="predicted"/>
<dbReference type="STRING" id="1208583.COMX_00010"/>
<evidence type="ECO:0000313" key="3">
    <source>
        <dbReference type="Proteomes" id="UP000019250"/>
    </source>
</evidence>
<evidence type="ECO:0000313" key="2">
    <source>
        <dbReference type="EMBL" id="EUK18086.1"/>
    </source>
</evidence>
<gene>
    <name evidence="2" type="ORF">COMX_00010</name>
</gene>
<sequence>MVVQITGQMVTISFILVNPLVLTLEMPYMILNPEILPLQVMPAFILVAAIFLLLEVQLLPT</sequence>
<protein>
    <submittedName>
        <fullName evidence="2">Uncharacterized protein</fullName>
    </submittedName>
</protein>
<organism evidence="2 3">
    <name type="scientific">Commensalibacter papalotli</name>
    <name type="common">ex Servin-Garciduenas et al. 2014</name>
    <dbReference type="NCBI Taxonomy" id="1208583"/>
    <lineage>
        <taxon>Bacteria</taxon>
        <taxon>Pseudomonadati</taxon>
        <taxon>Pseudomonadota</taxon>
        <taxon>Alphaproteobacteria</taxon>
        <taxon>Acetobacterales</taxon>
        <taxon>Acetobacteraceae</taxon>
    </lineage>
</organism>
<keyword evidence="3" id="KW-1185">Reference proteome</keyword>
<dbReference type="EMBL" id="ATSX01000001">
    <property type="protein sequence ID" value="EUK18086.1"/>
    <property type="molecule type" value="Genomic_DNA"/>
</dbReference>
<accession>W7E4S7</accession>
<evidence type="ECO:0000256" key="1">
    <source>
        <dbReference type="SAM" id="Phobius"/>
    </source>
</evidence>
<name>W7E4S7_9PROT</name>
<keyword evidence="1" id="KW-0812">Transmembrane</keyword>
<comment type="caution">
    <text evidence="2">The sequence shown here is derived from an EMBL/GenBank/DDBJ whole genome shotgun (WGS) entry which is preliminary data.</text>
</comment>
<keyword evidence="1" id="KW-0472">Membrane</keyword>
<keyword evidence="1" id="KW-1133">Transmembrane helix</keyword>
<feature type="transmembrane region" description="Helical" evidence="1">
    <location>
        <begin position="12"/>
        <end position="30"/>
    </location>
</feature>